<dbReference type="InterPro" id="IPR036249">
    <property type="entry name" value="Thioredoxin-like_sf"/>
</dbReference>
<dbReference type="CDD" id="cd02969">
    <property type="entry name" value="PRX_like1"/>
    <property type="match status" value="1"/>
</dbReference>
<dbReference type="Proteomes" id="UP000474777">
    <property type="component" value="Unassembled WGS sequence"/>
</dbReference>
<dbReference type="GO" id="GO:0016491">
    <property type="term" value="F:oxidoreductase activity"/>
    <property type="evidence" value="ECO:0007669"/>
    <property type="project" value="InterPro"/>
</dbReference>
<gene>
    <name evidence="2" type="ORF">GXP69_12730</name>
</gene>
<sequence>MAYATTDLALGTKAPDFALLDTVTGKLFSLRDVAGGKATVVMFICNHCPYVLHVLDKVVDVARDYQQRGVGFVAISANDVATQPQDGPEQMKALATEHAFPFPYLYDQTQQVARTYQAVCTPEFFVFDANLKLAYHGQFDDARPKSDTPVTGQDLTQALDALIQGKQPSGEQQPAVGCGIKWKYPY</sequence>
<evidence type="ECO:0000313" key="2">
    <source>
        <dbReference type="EMBL" id="NEM98563.1"/>
    </source>
</evidence>
<dbReference type="Gene3D" id="3.40.30.10">
    <property type="entry name" value="Glutaredoxin"/>
    <property type="match status" value="1"/>
</dbReference>
<dbReference type="EMBL" id="JAAGWD010000005">
    <property type="protein sequence ID" value="NEM98563.1"/>
    <property type="molecule type" value="Genomic_DNA"/>
</dbReference>
<protein>
    <submittedName>
        <fullName evidence="2">Thioredoxin family protein</fullName>
    </submittedName>
</protein>
<dbReference type="InterPro" id="IPR013766">
    <property type="entry name" value="Thioredoxin_domain"/>
</dbReference>
<reference evidence="2 3" key="1">
    <citation type="submission" date="2020-02" db="EMBL/GenBank/DDBJ databases">
        <authorList>
            <person name="Kim M.K."/>
        </authorList>
    </citation>
    <scope>NUCLEOTIDE SEQUENCE [LARGE SCALE GENOMIC DNA]</scope>
    <source>
        <strain evidence="2 3">BT327</strain>
    </source>
</reference>
<dbReference type="InterPro" id="IPR000866">
    <property type="entry name" value="AhpC/TSA"/>
</dbReference>
<dbReference type="SUPFAM" id="SSF52833">
    <property type="entry name" value="Thioredoxin-like"/>
    <property type="match status" value="1"/>
</dbReference>
<organism evidence="2 3">
    <name type="scientific">Pontibacter burrus</name>
    <dbReference type="NCBI Taxonomy" id="2704466"/>
    <lineage>
        <taxon>Bacteria</taxon>
        <taxon>Pseudomonadati</taxon>
        <taxon>Bacteroidota</taxon>
        <taxon>Cytophagia</taxon>
        <taxon>Cytophagales</taxon>
        <taxon>Hymenobacteraceae</taxon>
        <taxon>Pontibacter</taxon>
    </lineage>
</organism>
<keyword evidence="3" id="KW-1185">Reference proteome</keyword>
<comment type="caution">
    <text evidence="2">The sequence shown here is derived from an EMBL/GenBank/DDBJ whole genome shotgun (WGS) entry which is preliminary data.</text>
</comment>
<dbReference type="PROSITE" id="PS51352">
    <property type="entry name" value="THIOREDOXIN_2"/>
    <property type="match status" value="1"/>
</dbReference>
<dbReference type="AlphaFoldDB" id="A0A6B3LRV8"/>
<feature type="domain" description="Thioredoxin" evidence="1">
    <location>
        <begin position="8"/>
        <end position="164"/>
    </location>
</feature>
<proteinExistence type="predicted"/>
<dbReference type="InterPro" id="IPR047262">
    <property type="entry name" value="PRX-like1"/>
</dbReference>
<dbReference type="RefSeq" id="WP_163915454.1">
    <property type="nucleotide sequence ID" value="NZ_JAAGWD010000005.1"/>
</dbReference>
<name>A0A6B3LRV8_9BACT</name>
<accession>A0A6B3LRV8</accession>
<evidence type="ECO:0000313" key="3">
    <source>
        <dbReference type="Proteomes" id="UP000474777"/>
    </source>
</evidence>
<dbReference type="PANTHER" id="PTHR43640">
    <property type="entry name" value="OS07G0260300 PROTEIN"/>
    <property type="match status" value="1"/>
</dbReference>
<dbReference type="GO" id="GO:0016209">
    <property type="term" value="F:antioxidant activity"/>
    <property type="evidence" value="ECO:0007669"/>
    <property type="project" value="InterPro"/>
</dbReference>
<dbReference type="PANTHER" id="PTHR43640:SF1">
    <property type="entry name" value="THIOREDOXIN-DEPENDENT PEROXIREDOXIN"/>
    <property type="match status" value="1"/>
</dbReference>
<evidence type="ECO:0000259" key="1">
    <source>
        <dbReference type="PROSITE" id="PS51352"/>
    </source>
</evidence>
<dbReference type="Pfam" id="PF00578">
    <property type="entry name" value="AhpC-TSA"/>
    <property type="match status" value="1"/>
</dbReference>